<dbReference type="UniPathway" id="UPA00068">
    <property type="reaction ID" value="UER00107"/>
</dbReference>
<keyword evidence="7 9" id="KW-0067">ATP-binding</keyword>
<evidence type="ECO:0000256" key="4">
    <source>
        <dbReference type="ARBA" id="ARBA00022679"/>
    </source>
</evidence>
<dbReference type="InterPro" id="IPR001048">
    <property type="entry name" value="Asp/Glu/Uridylate_kinase"/>
</dbReference>
<comment type="function">
    <text evidence="9">Catalyzes the ATP-dependent phosphorylation of N-acetyl-L-glutamate.</text>
</comment>
<dbReference type="SUPFAM" id="SSF53633">
    <property type="entry name" value="Carbamate kinase-like"/>
    <property type="match status" value="1"/>
</dbReference>
<feature type="site" description="Transition state stabilizer" evidence="9">
    <location>
        <position position="225"/>
    </location>
</feature>
<comment type="subcellular location">
    <subcellularLocation>
        <location evidence="9">Cytoplasm</location>
    </subcellularLocation>
</comment>
<evidence type="ECO:0000256" key="2">
    <source>
        <dbReference type="ARBA" id="ARBA00022571"/>
    </source>
</evidence>
<name>A0A1M7ZW70_9FLAO</name>
<sequence>MKTLNVIKIGGNVIDDESQLNDFIKSLAVLNEPFILVHGGGKLATDLATRLNIPQQLIEGRRVTDAETLKIATMVYAGYINKNIVAKLQKHTLNSIGLSGADGNLITATKRIDEKIDYGFVGDLSIENVNSNFLKLLLENGLTPVICAITHDNQGQLLNTNADTIASVLGSALATTFQVKLTYCFEKKGVLFNPEDNNSVIKNLNLETFQKLKEEGIINKGMVPKIKNAFDALANGVEDVGITSAENFTNFIKNKTYEGTRITSSF</sequence>
<evidence type="ECO:0000256" key="3">
    <source>
        <dbReference type="ARBA" id="ARBA00022605"/>
    </source>
</evidence>
<keyword evidence="6 9" id="KW-0418">Kinase</keyword>
<feature type="binding site" evidence="9">
    <location>
        <position position="159"/>
    </location>
    <ligand>
        <name>substrate</name>
    </ligand>
</feature>
<dbReference type="AlphaFoldDB" id="A0A1M7ZW70"/>
<dbReference type="Gene3D" id="3.40.1160.10">
    <property type="entry name" value="Acetylglutamate kinase-like"/>
    <property type="match status" value="1"/>
</dbReference>
<evidence type="ECO:0000313" key="11">
    <source>
        <dbReference type="EMBL" id="SHO73129.1"/>
    </source>
</evidence>
<dbReference type="InterPro" id="IPR037528">
    <property type="entry name" value="ArgB"/>
</dbReference>
<dbReference type="PANTHER" id="PTHR23342">
    <property type="entry name" value="N-ACETYLGLUTAMATE SYNTHASE"/>
    <property type="match status" value="1"/>
</dbReference>
<keyword evidence="5 9" id="KW-0547">Nucleotide-binding</keyword>
<keyword evidence="2 9" id="KW-0055">Arginine biosynthesis</keyword>
<accession>A0A1M7ZW70</accession>
<gene>
    <name evidence="9" type="primary">argB</name>
    <name evidence="11" type="ORF">SAMN05443547_1480</name>
</gene>
<evidence type="ECO:0000313" key="12">
    <source>
        <dbReference type="Proteomes" id="UP000184611"/>
    </source>
</evidence>
<dbReference type="GO" id="GO:0042450">
    <property type="term" value="P:L-arginine biosynthetic process via ornithine"/>
    <property type="evidence" value="ECO:0007669"/>
    <property type="project" value="UniProtKB-UniRule"/>
</dbReference>
<keyword evidence="3 9" id="KW-0028">Amino-acid biosynthesis</keyword>
<dbReference type="GO" id="GO:0003991">
    <property type="term" value="F:acetylglutamate kinase activity"/>
    <property type="evidence" value="ECO:0007669"/>
    <property type="project" value="UniProtKB-UniRule"/>
</dbReference>
<dbReference type="Pfam" id="PF00696">
    <property type="entry name" value="AA_kinase"/>
    <property type="match status" value="1"/>
</dbReference>
<dbReference type="EC" id="2.7.2.8" evidence="9"/>
<protein>
    <recommendedName>
        <fullName evidence="9">Acetylglutamate kinase</fullName>
        <ecNumber evidence="9">2.7.2.8</ecNumber>
    </recommendedName>
    <alternativeName>
        <fullName evidence="9">N-acetyl-L-glutamate 5-phosphotransferase</fullName>
    </alternativeName>
    <alternativeName>
        <fullName evidence="9">NAG kinase</fullName>
        <shortName evidence="9">NAGK</shortName>
    </alternativeName>
</protein>
<dbReference type="RefSeq" id="WP_073582962.1">
    <property type="nucleotide sequence ID" value="NZ_CBCSEA010000006.1"/>
</dbReference>
<feature type="domain" description="Aspartate/glutamate/uridylate kinase" evidence="10">
    <location>
        <begin position="5"/>
        <end position="243"/>
    </location>
</feature>
<dbReference type="EMBL" id="FRYK01000002">
    <property type="protein sequence ID" value="SHO73129.1"/>
    <property type="molecule type" value="Genomic_DNA"/>
</dbReference>
<reference evidence="12" key="1">
    <citation type="submission" date="2016-12" db="EMBL/GenBank/DDBJ databases">
        <authorList>
            <person name="Varghese N."/>
            <person name="Submissions S."/>
        </authorList>
    </citation>
    <scope>NUCLEOTIDE SEQUENCE [LARGE SCALE GENOMIC DNA]</scope>
    <source>
        <strain evidence="12">DSM 18830</strain>
    </source>
</reference>
<dbReference type="Proteomes" id="UP000184611">
    <property type="component" value="Unassembled WGS sequence"/>
</dbReference>
<dbReference type="OrthoDB" id="9803155at2"/>
<dbReference type="InterPro" id="IPR036393">
    <property type="entry name" value="AceGlu_kinase-like_sf"/>
</dbReference>
<comment type="catalytic activity">
    <reaction evidence="8 9">
        <text>N-acetyl-L-glutamate + ATP = N-acetyl-L-glutamyl 5-phosphate + ADP</text>
        <dbReference type="Rhea" id="RHEA:14629"/>
        <dbReference type="ChEBI" id="CHEBI:30616"/>
        <dbReference type="ChEBI" id="CHEBI:44337"/>
        <dbReference type="ChEBI" id="CHEBI:57936"/>
        <dbReference type="ChEBI" id="CHEBI:456216"/>
        <dbReference type="EC" id="2.7.2.8"/>
    </reaction>
</comment>
<comment type="pathway">
    <text evidence="1 9">Amino-acid biosynthesis; L-arginine biosynthesis; N(2)-acetyl-L-ornithine from L-glutamate: step 2/4.</text>
</comment>
<dbReference type="HAMAP" id="MF_00082">
    <property type="entry name" value="ArgB"/>
    <property type="match status" value="1"/>
</dbReference>
<proteinExistence type="inferred from homology"/>
<dbReference type="STRING" id="416016.SAMN05443547_1480"/>
<feature type="binding site" evidence="9">
    <location>
        <position position="62"/>
    </location>
    <ligand>
        <name>substrate</name>
    </ligand>
</feature>
<keyword evidence="4 9" id="KW-0808">Transferase</keyword>
<evidence type="ECO:0000256" key="6">
    <source>
        <dbReference type="ARBA" id="ARBA00022777"/>
    </source>
</evidence>
<dbReference type="InterPro" id="IPR004662">
    <property type="entry name" value="AcgluKinase_fam"/>
</dbReference>
<keyword evidence="9" id="KW-0963">Cytoplasm</keyword>
<organism evidence="11 12">
    <name type="scientific">Flavobacterium cucumis</name>
    <dbReference type="NCBI Taxonomy" id="416016"/>
    <lineage>
        <taxon>Bacteria</taxon>
        <taxon>Pseudomonadati</taxon>
        <taxon>Bacteroidota</taxon>
        <taxon>Flavobacteriia</taxon>
        <taxon>Flavobacteriales</taxon>
        <taxon>Flavobacteriaceae</taxon>
        <taxon>Flavobacterium</taxon>
    </lineage>
</organism>
<dbReference type="NCBIfam" id="TIGR00761">
    <property type="entry name" value="argB"/>
    <property type="match status" value="1"/>
</dbReference>
<evidence type="ECO:0000259" key="10">
    <source>
        <dbReference type="Pfam" id="PF00696"/>
    </source>
</evidence>
<keyword evidence="12" id="KW-1185">Reference proteome</keyword>
<dbReference type="GO" id="GO:0005737">
    <property type="term" value="C:cytoplasm"/>
    <property type="evidence" value="ECO:0007669"/>
    <property type="project" value="UniProtKB-SubCell"/>
</dbReference>
<evidence type="ECO:0000256" key="9">
    <source>
        <dbReference type="HAMAP-Rule" id="MF_00082"/>
    </source>
</evidence>
<dbReference type="CDD" id="cd04238">
    <property type="entry name" value="AAK_NAGK-like"/>
    <property type="match status" value="1"/>
</dbReference>
<comment type="similarity">
    <text evidence="9">Belongs to the acetylglutamate kinase family. ArgB subfamily.</text>
</comment>
<dbReference type="PANTHER" id="PTHR23342:SF0">
    <property type="entry name" value="N-ACETYLGLUTAMATE SYNTHASE, MITOCHONDRIAL"/>
    <property type="match status" value="1"/>
</dbReference>
<evidence type="ECO:0000256" key="8">
    <source>
        <dbReference type="ARBA" id="ARBA00048141"/>
    </source>
</evidence>
<feature type="binding site" evidence="9">
    <location>
        <begin position="40"/>
        <end position="41"/>
    </location>
    <ligand>
        <name>substrate</name>
    </ligand>
</feature>
<evidence type="ECO:0000256" key="1">
    <source>
        <dbReference type="ARBA" id="ARBA00004828"/>
    </source>
</evidence>
<dbReference type="PIRSF" id="PIRSF000728">
    <property type="entry name" value="NAGK"/>
    <property type="match status" value="1"/>
</dbReference>
<feature type="site" description="Transition state stabilizer" evidence="9">
    <location>
        <position position="8"/>
    </location>
</feature>
<dbReference type="GO" id="GO:0005524">
    <property type="term" value="F:ATP binding"/>
    <property type="evidence" value="ECO:0007669"/>
    <property type="project" value="UniProtKB-UniRule"/>
</dbReference>
<evidence type="ECO:0000256" key="7">
    <source>
        <dbReference type="ARBA" id="ARBA00022840"/>
    </source>
</evidence>
<evidence type="ECO:0000256" key="5">
    <source>
        <dbReference type="ARBA" id="ARBA00022741"/>
    </source>
</evidence>